<feature type="transmembrane region" description="Helical" evidence="6">
    <location>
        <begin position="255"/>
        <end position="280"/>
    </location>
</feature>
<dbReference type="InterPro" id="IPR035681">
    <property type="entry name" value="ComA-like_MBL"/>
</dbReference>
<feature type="transmembrane region" description="Helical" evidence="6">
    <location>
        <begin position="508"/>
        <end position="525"/>
    </location>
</feature>
<accession>A0A1I7HPQ7</accession>
<evidence type="ECO:0000313" key="9">
    <source>
        <dbReference type="Proteomes" id="UP000199391"/>
    </source>
</evidence>
<protein>
    <submittedName>
        <fullName evidence="8">Competence protein ComEC</fullName>
    </submittedName>
</protein>
<evidence type="ECO:0000256" key="6">
    <source>
        <dbReference type="SAM" id="Phobius"/>
    </source>
</evidence>
<dbReference type="InterPro" id="IPR052159">
    <property type="entry name" value="Competence_DNA_uptake"/>
</dbReference>
<sequence length="850" mass="90283">MARCTIAGFVAGAAWLNTQASLPPHIYPALAAVAGACMGVVWLMRLSKARPAAKAAVALVCGALLGYLWAALVARAALEPELAAADEGRNITLIGTVDNLPNRSPQSVRFNFAVEQVVGGAVKVPPRVALSWYSGLRGEQVPVGDVRPGERWRLTVRLQRPHGNANPHGFDYELWLLEQGVRATGYVRQEGPNARLAPFAYSFSNVVERCRAVLRDRILRALEGKEYAGVIVALVIGDQRAISQSDWQVFNRTGIAHLVSISGLHITMIAGLFALAASWLWRRSFYTRAQLPLLLPAQKVAAIAGLLAALAYVLLAGFGVPAQRTLYMLAVIALALWLDRLASISHILCLAAGVTVLFDPWAVMWPGFWLSYGAVAAILYATAGRTHAHHGEAGADPGANAGAGTRADASALALALVAAGAAIPAGGGSLAHASHAHRAPLSWRERLRANAALAVRVQAAVTLGLVPLTMLLFSQISLISPVANAIAIPVVSLLVTPLALAGSLLPEFLAGPVLTLAHGAIWLLAQALQWMSASSFAAWSAPAPPPWVFCLALAGTAWMLAPRGWPVRWLGAFSWIPLLAAAPSHPAPAAFRAIAFDVGQGMAVLIETGGHRLLYDTGPSYTLESNGGNRVILPYLRARGITALDGLVVSHSDADHAGGALPVLEGVEVGWAATSLAAGHPVARAAARHVRCAAGQGWTWDGVRFEFLHPDAASYGDGTLKPNARSCVLKVGIPGRAMLLAGDIEAAQEAELLARDGARLRADILLAPHHGSGTSSTEPFLRAVSPEIGVFQVGHRNRYHHPQARVYERYGQLGIRRLRTDQAGAVEITVGPDVRATEYRRERPRYWHGR</sequence>
<comment type="subcellular location">
    <subcellularLocation>
        <location evidence="1">Cell membrane</location>
        <topology evidence="1">Multi-pass membrane protein</topology>
    </subcellularLocation>
</comment>
<dbReference type="NCBIfam" id="TIGR00360">
    <property type="entry name" value="ComEC_N-term"/>
    <property type="match status" value="1"/>
</dbReference>
<evidence type="ECO:0000313" key="8">
    <source>
        <dbReference type="EMBL" id="SFU62623.1"/>
    </source>
</evidence>
<feature type="transmembrane region" description="Helical" evidence="6">
    <location>
        <begin position="545"/>
        <end position="561"/>
    </location>
</feature>
<evidence type="ECO:0000256" key="2">
    <source>
        <dbReference type="ARBA" id="ARBA00022475"/>
    </source>
</evidence>
<organism evidence="8 9">
    <name type="scientific">Pseudoduganella namucuonensis</name>
    <dbReference type="NCBI Taxonomy" id="1035707"/>
    <lineage>
        <taxon>Bacteria</taxon>
        <taxon>Pseudomonadati</taxon>
        <taxon>Pseudomonadota</taxon>
        <taxon>Betaproteobacteria</taxon>
        <taxon>Burkholderiales</taxon>
        <taxon>Oxalobacteraceae</taxon>
        <taxon>Telluria group</taxon>
        <taxon>Pseudoduganella</taxon>
    </lineage>
</organism>
<dbReference type="Gene3D" id="3.60.15.10">
    <property type="entry name" value="Ribonuclease Z/Hydroxyacylglutathione hydrolase-like"/>
    <property type="match status" value="1"/>
</dbReference>
<proteinExistence type="predicted"/>
<dbReference type="OrthoDB" id="9761531at2"/>
<keyword evidence="9" id="KW-1185">Reference proteome</keyword>
<keyword evidence="5 6" id="KW-0472">Membrane</keyword>
<dbReference type="GO" id="GO:0005886">
    <property type="term" value="C:plasma membrane"/>
    <property type="evidence" value="ECO:0007669"/>
    <property type="project" value="UniProtKB-SubCell"/>
</dbReference>
<dbReference type="NCBIfam" id="TIGR00361">
    <property type="entry name" value="ComEC_Rec2"/>
    <property type="match status" value="1"/>
</dbReference>
<gene>
    <name evidence="8" type="ORF">SAMN05216552_100689</name>
</gene>
<feature type="transmembrane region" description="Helical" evidence="6">
    <location>
        <begin position="56"/>
        <end position="78"/>
    </location>
</feature>
<dbReference type="SUPFAM" id="SSF56281">
    <property type="entry name" value="Metallo-hydrolase/oxidoreductase"/>
    <property type="match status" value="1"/>
</dbReference>
<dbReference type="AlphaFoldDB" id="A0A1I7HPQ7"/>
<dbReference type="InterPro" id="IPR004797">
    <property type="entry name" value="Competence_ComEC/Rec2"/>
</dbReference>
<dbReference type="SMART" id="SM00849">
    <property type="entry name" value="Lactamase_B"/>
    <property type="match status" value="1"/>
</dbReference>
<dbReference type="Pfam" id="PF13567">
    <property type="entry name" value="DUF4131"/>
    <property type="match status" value="1"/>
</dbReference>
<name>A0A1I7HPQ7_9BURK</name>
<feature type="transmembrane region" description="Helical" evidence="6">
    <location>
        <begin position="26"/>
        <end position="44"/>
    </location>
</feature>
<dbReference type="STRING" id="1035707.SAMN05216552_100689"/>
<dbReference type="InterPro" id="IPR004477">
    <property type="entry name" value="ComEC_N"/>
</dbReference>
<feature type="domain" description="Metallo-beta-lactamase" evidence="7">
    <location>
        <begin position="600"/>
        <end position="795"/>
    </location>
</feature>
<dbReference type="InterPro" id="IPR001279">
    <property type="entry name" value="Metallo-B-lactamas"/>
</dbReference>
<feature type="transmembrane region" description="Helical" evidence="6">
    <location>
        <begin position="453"/>
        <end position="476"/>
    </location>
</feature>
<keyword evidence="4 6" id="KW-1133">Transmembrane helix</keyword>
<evidence type="ECO:0000256" key="5">
    <source>
        <dbReference type="ARBA" id="ARBA00023136"/>
    </source>
</evidence>
<feature type="transmembrane region" description="Helical" evidence="6">
    <location>
        <begin position="363"/>
        <end position="383"/>
    </location>
</feature>
<dbReference type="RefSeq" id="WP_093555100.1">
    <property type="nucleotide sequence ID" value="NZ_FPBO01000006.1"/>
</dbReference>
<reference evidence="9" key="1">
    <citation type="submission" date="2016-10" db="EMBL/GenBank/DDBJ databases">
        <authorList>
            <person name="Varghese N."/>
            <person name="Submissions S."/>
        </authorList>
    </citation>
    <scope>NUCLEOTIDE SEQUENCE [LARGE SCALE GENOMIC DNA]</scope>
    <source>
        <strain evidence="9">CGMCC 1.11014</strain>
    </source>
</reference>
<keyword evidence="2" id="KW-1003">Cell membrane</keyword>
<dbReference type="CDD" id="cd07731">
    <property type="entry name" value="ComA-like_MBL-fold"/>
    <property type="match status" value="1"/>
</dbReference>
<dbReference type="InterPro" id="IPR025405">
    <property type="entry name" value="DUF4131"/>
</dbReference>
<evidence type="ECO:0000256" key="3">
    <source>
        <dbReference type="ARBA" id="ARBA00022692"/>
    </source>
</evidence>
<dbReference type="EMBL" id="FPBO01000006">
    <property type="protein sequence ID" value="SFU62623.1"/>
    <property type="molecule type" value="Genomic_DNA"/>
</dbReference>
<dbReference type="Pfam" id="PF03772">
    <property type="entry name" value="Competence"/>
    <property type="match status" value="1"/>
</dbReference>
<evidence type="ECO:0000256" key="1">
    <source>
        <dbReference type="ARBA" id="ARBA00004651"/>
    </source>
</evidence>
<dbReference type="GO" id="GO:0030420">
    <property type="term" value="P:establishment of competence for transformation"/>
    <property type="evidence" value="ECO:0007669"/>
    <property type="project" value="InterPro"/>
</dbReference>
<dbReference type="PANTHER" id="PTHR30619">
    <property type="entry name" value="DNA INTERNALIZATION/COMPETENCE PROTEIN COMEC/REC2"/>
    <property type="match status" value="1"/>
</dbReference>
<feature type="transmembrane region" description="Helical" evidence="6">
    <location>
        <begin position="300"/>
        <end position="320"/>
    </location>
</feature>
<dbReference type="PANTHER" id="PTHR30619:SF1">
    <property type="entry name" value="RECOMBINATION PROTEIN 2"/>
    <property type="match status" value="1"/>
</dbReference>
<dbReference type="InterPro" id="IPR036866">
    <property type="entry name" value="RibonucZ/Hydroxyglut_hydro"/>
</dbReference>
<feature type="transmembrane region" description="Helical" evidence="6">
    <location>
        <begin position="482"/>
        <end position="501"/>
    </location>
</feature>
<evidence type="ECO:0000256" key="4">
    <source>
        <dbReference type="ARBA" id="ARBA00022989"/>
    </source>
</evidence>
<evidence type="ECO:0000259" key="7">
    <source>
        <dbReference type="SMART" id="SM00849"/>
    </source>
</evidence>
<dbReference type="Pfam" id="PF00753">
    <property type="entry name" value="Lactamase_B"/>
    <property type="match status" value="1"/>
</dbReference>
<feature type="transmembrane region" description="Helical" evidence="6">
    <location>
        <begin position="411"/>
        <end position="432"/>
    </location>
</feature>
<dbReference type="Proteomes" id="UP000199391">
    <property type="component" value="Unassembled WGS sequence"/>
</dbReference>
<feature type="transmembrane region" description="Helical" evidence="6">
    <location>
        <begin position="326"/>
        <end position="351"/>
    </location>
</feature>
<keyword evidence="3 6" id="KW-0812">Transmembrane</keyword>